<evidence type="ECO:0000313" key="3">
    <source>
        <dbReference type="Proteomes" id="UP000295341"/>
    </source>
</evidence>
<dbReference type="EMBL" id="SOBT01000008">
    <property type="protein sequence ID" value="TDU32138.1"/>
    <property type="molecule type" value="Genomic_DNA"/>
</dbReference>
<keyword evidence="3" id="KW-1185">Reference proteome</keyword>
<protein>
    <submittedName>
        <fullName evidence="2">Uncharacterized protein</fullName>
    </submittedName>
</protein>
<dbReference type="Proteomes" id="UP000295341">
    <property type="component" value="Unassembled WGS sequence"/>
</dbReference>
<reference evidence="2 3" key="1">
    <citation type="submission" date="2019-03" db="EMBL/GenBank/DDBJ databases">
        <title>Genomic Encyclopedia of Type Strains, Phase IV (KMG-IV): sequencing the most valuable type-strain genomes for metagenomic binning, comparative biology and taxonomic classification.</title>
        <authorList>
            <person name="Goeker M."/>
        </authorList>
    </citation>
    <scope>NUCLEOTIDE SEQUENCE [LARGE SCALE GENOMIC DNA]</scope>
    <source>
        <strain evidence="2 3">DSM 26377</strain>
    </source>
</reference>
<feature type="signal peptide" evidence="1">
    <location>
        <begin position="1"/>
        <end position="28"/>
    </location>
</feature>
<name>A0A4S3JZU3_9GAMM</name>
<evidence type="ECO:0000313" key="2">
    <source>
        <dbReference type="EMBL" id="TDU32138.1"/>
    </source>
</evidence>
<feature type="chain" id="PRO_5030100132" evidence="1">
    <location>
        <begin position="29"/>
        <end position="299"/>
    </location>
</feature>
<gene>
    <name evidence="2" type="ORF">DFR24_1526</name>
</gene>
<comment type="caution">
    <text evidence="2">The sequence shown here is derived from an EMBL/GenBank/DDBJ whole genome shotgun (WGS) entry which is preliminary data.</text>
</comment>
<evidence type="ECO:0000256" key="1">
    <source>
        <dbReference type="SAM" id="SignalP"/>
    </source>
</evidence>
<dbReference type="AlphaFoldDB" id="A0A4S3JZU3"/>
<dbReference type="PROSITE" id="PS51257">
    <property type="entry name" value="PROKAR_LIPOPROTEIN"/>
    <property type="match status" value="1"/>
</dbReference>
<keyword evidence="1" id="KW-0732">Signal</keyword>
<dbReference type="RefSeq" id="WP_133880663.1">
    <property type="nucleotide sequence ID" value="NZ_MWIN01000030.1"/>
</dbReference>
<organism evidence="2 3">
    <name type="scientific">Panacagrimonas perspica</name>
    <dbReference type="NCBI Taxonomy" id="381431"/>
    <lineage>
        <taxon>Bacteria</taxon>
        <taxon>Pseudomonadati</taxon>
        <taxon>Pseudomonadota</taxon>
        <taxon>Gammaproteobacteria</taxon>
        <taxon>Nevskiales</taxon>
        <taxon>Nevskiaceae</taxon>
        <taxon>Panacagrimonas</taxon>
    </lineage>
</organism>
<dbReference type="OrthoDB" id="5392962at2"/>
<sequence>MNRGPRLTGILLATTLACFCLSAPVAQADEAAPSSQSLRQLYTDAAPALRASAFGRPMRIESTEARGSLRGEVLVEIDQPLDRLVATLERPASWCEVLLLTPNVVACAPVGDGDAKQLAVRLSRRFDQPAKEAYAATFDFRLTARQPDYVHLLLTAKKGPVGTRDYRFDVEALALDARRSVLRMVYSYSYGLTARLATQAYLSTKGSEKIGFSTEPGKDGKPRPVGGLRGSVERNAMRYALAIEAHSAQAPDRAASTRFDSSLDLWLTAIGRYAAQIGEDDVAAYRKEKQAQFKAAPSS</sequence>
<proteinExistence type="predicted"/>
<accession>A0A4S3JZU3</accession>